<reference evidence="6" key="1">
    <citation type="journal article" date="2014" name="Genome Biol. Evol.">
        <title>Pangenome evidence for extensive interdomain horizontal transfer affecting lineage core and shell genes in uncultured planktonic thaumarchaeota and euryarchaeota.</title>
        <authorList>
            <person name="Deschamps P."/>
            <person name="Zivanovic Y."/>
            <person name="Moreira D."/>
            <person name="Rodriguez-Valera F."/>
            <person name="Lopez-Garcia P."/>
        </authorList>
    </citation>
    <scope>NUCLEOTIDE SEQUENCE</scope>
</reference>
<keyword evidence="3" id="KW-0479">Metal-binding</keyword>
<keyword evidence="4" id="KW-0460">Magnesium</keyword>
<sequence length="216" mass="24883">MIKGILFDFDGVIVDSEPVHHISFEETLREFGITVSKERWFREFAGTGSTNIMETLFEENNIQEDVDKWVMKRRVNFWASIREKEVPIKKGLLEFLDLLEEKGIRKIIASGSTEQTIKIILKKIGIVDRFEAICGVESVKNKKPDPEVFLLGVEKLDLEKKECLIIEDSLNGVIAAKRAQIQYVCMESPSNQGLKDCSITIRDYREFPVKLLEDRE</sequence>
<dbReference type="AlphaFoldDB" id="A0A075GUY5"/>
<dbReference type="InterPro" id="IPR041492">
    <property type="entry name" value="HAD_2"/>
</dbReference>
<dbReference type="SUPFAM" id="SSF56784">
    <property type="entry name" value="HAD-like"/>
    <property type="match status" value="1"/>
</dbReference>
<dbReference type="InterPro" id="IPR023198">
    <property type="entry name" value="PGP-like_dom2"/>
</dbReference>
<dbReference type="InterPro" id="IPR006439">
    <property type="entry name" value="HAD-SF_hydro_IA"/>
</dbReference>
<evidence type="ECO:0000313" key="6">
    <source>
        <dbReference type="EMBL" id="AIF06765.1"/>
    </source>
</evidence>
<evidence type="ECO:0000256" key="5">
    <source>
        <dbReference type="ARBA" id="ARBA00023277"/>
    </source>
</evidence>
<dbReference type="Gene3D" id="1.10.150.240">
    <property type="entry name" value="Putative phosphatase, domain 2"/>
    <property type="match status" value="1"/>
</dbReference>
<dbReference type="GO" id="GO:0046872">
    <property type="term" value="F:metal ion binding"/>
    <property type="evidence" value="ECO:0007669"/>
    <property type="project" value="UniProtKB-KW"/>
</dbReference>
<evidence type="ECO:0000256" key="3">
    <source>
        <dbReference type="ARBA" id="ARBA00022723"/>
    </source>
</evidence>
<dbReference type="InterPro" id="IPR036412">
    <property type="entry name" value="HAD-like_sf"/>
</dbReference>
<dbReference type="SFLD" id="SFLDG01135">
    <property type="entry name" value="C1.5.6:_HAD__Beta-PGM__Phospha"/>
    <property type="match status" value="1"/>
</dbReference>
<organism evidence="6">
    <name type="scientific">uncultured marine group II/III euryarchaeote KM3_195_B08</name>
    <dbReference type="NCBI Taxonomy" id="1457970"/>
    <lineage>
        <taxon>Archaea</taxon>
        <taxon>Methanobacteriati</taxon>
        <taxon>Methanobacteriota</taxon>
        <taxon>environmental samples</taxon>
    </lineage>
</organism>
<dbReference type="PANTHER" id="PTHR46193">
    <property type="entry name" value="6-PHOSPHOGLUCONATE PHOSPHATASE"/>
    <property type="match status" value="1"/>
</dbReference>
<dbReference type="PRINTS" id="PR00413">
    <property type="entry name" value="HADHALOGNASE"/>
</dbReference>
<dbReference type="InterPro" id="IPR051600">
    <property type="entry name" value="Beta-PGM-like"/>
</dbReference>
<comment type="cofactor">
    <cofactor evidence="1">
        <name>Mg(2+)</name>
        <dbReference type="ChEBI" id="CHEBI:18420"/>
    </cofactor>
</comment>
<proteinExistence type="inferred from homology"/>
<dbReference type="NCBIfam" id="TIGR01509">
    <property type="entry name" value="HAD-SF-IA-v3"/>
    <property type="match status" value="1"/>
</dbReference>
<dbReference type="InterPro" id="IPR023214">
    <property type="entry name" value="HAD_sf"/>
</dbReference>
<name>A0A075GUY5_9EURY</name>
<evidence type="ECO:0000256" key="4">
    <source>
        <dbReference type="ARBA" id="ARBA00022842"/>
    </source>
</evidence>
<dbReference type="NCBIfam" id="TIGR01549">
    <property type="entry name" value="HAD-SF-IA-v1"/>
    <property type="match status" value="1"/>
</dbReference>
<evidence type="ECO:0000256" key="2">
    <source>
        <dbReference type="ARBA" id="ARBA00007958"/>
    </source>
</evidence>
<dbReference type="Pfam" id="PF13419">
    <property type="entry name" value="HAD_2"/>
    <property type="match status" value="1"/>
</dbReference>
<accession>A0A075GUY5</accession>
<dbReference type="Gene3D" id="3.40.50.1000">
    <property type="entry name" value="HAD superfamily/HAD-like"/>
    <property type="match status" value="1"/>
</dbReference>
<dbReference type="PANTHER" id="PTHR46193:SF18">
    <property type="entry name" value="HEXITOL PHOSPHATASE B"/>
    <property type="match status" value="1"/>
</dbReference>
<dbReference type="SFLD" id="SFLDG01129">
    <property type="entry name" value="C1.5:_HAD__Beta-PGM__Phosphata"/>
    <property type="match status" value="1"/>
</dbReference>
<protein>
    <submittedName>
        <fullName evidence="6">Putative phosphatase/phosphohexomutase</fullName>
    </submittedName>
</protein>
<dbReference type="EMBL" id="KF900780">
    <property type="protein sequence ID" value="AIF06765.1"/>
    <property type="molecule type" value="Genomic_DNA"/>
</dbReference>
<keyword evidence="5" id="KW-0119">Carbohydrate metabolism</keyword>
<dbReference type="SFLD" id="SFLDS00003">
    <property type="entry name" value="Haloacid_Dehalogenase"/>
    <property type="match status" value="1"/>
</dbReference>
<evidence type="ECO:0000256" key="1">
    <source>
        <dbReference type="ARBA" id="ARBA00001946"/>
    </source>
</evidence>
<dbReference type="GO" id="GO:0003824">
    <property type="term" value="F:catalytic activity"/>
    <property type="evidence" value="ECO:0007669"/>
    <property type="project" value="UniProtKB-ARBA"/>
</dbReference>
<comment type="similarity">
    <text evidence="2">Belongs to the HAD-like hydrolase superfamily.</text>
</comment>